<evidence type="ECO:0000313" key="1">
    <source>
        <dbReference type="EMBL" id="MCQ4922895.1"/>
    </source>
</evidence>
<protein>
    <submittedName>
        <fullName evidence="1">Alpha/beta fold hydrolase</fullName>
    </submittedName>
</protein>
<dbReference type="EMBL" id="JANGAC010000004">
    <property type="protein sequence ID" value="MCQ4922895.1"/>
    <property type="molecule type" value="Genomic_DNA"/>
</dbReference>
<keyword evidence="1" id="KW-0378">Hydrolase</keyword>
<dbReference type="GO" id="GO:0016787">
    <property type="term" value="F:hydrolase activity"/>
    <property type="evidence" value="ECO:0007669"/>
    <property type="project" value="UniProtKB-KW"/>
</dbReference>
<reference evidence="1 2" key="1">
    <citation type="submission" date="2022-06" db="EMBL/GenBank/DDBJ databases">
        <title>Isolation of gut microbiota from human fecal samples.</title>
        <authorList>
            <person name="Pamer E.G."/>
            <person name="Barat B."/>
            <person name="Waligurski E."/>
            <person name="Medina S."/>
            <person name="Paddock L."/>
            <person name="Mostad J."/>
        </authorList>
    </citation>
    <scope>NUCLEOTIDE SEQUENCE [LARGE SCALE GENOMIC DNA]</scope>
    <source>
        <strain evidence="1 2">DFI.7.95</strain>
    </source>
</reference>
<evidence type="ECO:0000313" key="2">
    <source>
        <dbReference type="Proteomes" id="UP001524478"/>
    </source>
</evidence>
<gene>
    <name evidence="1" type="ORF">NE686_07360</name>
</gene>
<dbReference type="InterPro" id="IPR029058">
    <property type="entry name" value="AB_hydrolase_fold"/>
</dbReference>
<dbReference type="InterPro" id="IPR003386">
    <property type="entry name" value="LACT/PDAT_acylTrfase"/>
</dbReference>
<organism evidence="1 2">
    <name type="scientific">Tissierella carlieri</name>
    <dbReference type="NCBI Taxonomy" id="689904"/>
    <lineage>
        <taxon>Bacteria</taxon>
        <taxon>Bacillati</taxon>
        <taxon>Bacillota</taxon>
        <taxon>Tissierellia</taxon>
        <taxon>Tissierellales</taxon>
        <taxon>Tissierellaceae</taxon>
        <taxon>Tissierella</taxon>
    </lineage>
</organism>
<dbReference type="PANTHER" id="PTHR11440">
    <property type="entry name" value="LECITHIN-CHOLESTEROL ACYLTRANSFERASE-RELATED"/>
    <property type="match status" value="1"/>
</dbReference>
<dbReference type="RefSeq" id="WP_256310982.1">
    <property type="nucleotide sequence ID" value="NZ_JANGAC010000004.1"/>
</dbReference>
<keyword evidence="2" id="KW-1185">Reference proteome</keyword>
<dbReference type="Gene3D" id="3.40.50.1820">
    <property type="entry name" value="alpha/beta hydrolase"/>
    <property type="match status" value="1"/>
</dbReference>
<sequence>MDYPIVFIPGLFGSMGDDIIKGTGDFSFGLAERVYRPFIEILNSMGYEEGENLFICYYNWKISVLEAADRYLVPNIEKVKLKTGARKVILIGHSLGGLLGRAYINYFNSSYIDKLIMLGTPNLGSVDAYCFWSGGKLPYPKIEDNILYNGLKLGFILYYYLFEKIHYIEALRNIFPIAKDLLPSYRYGNYLFWKDKGVKKEISVENMSINNSFLNTLEKESINEDKLFIISGKGIYTNKEFIVELKGKEKIKWEDGKPIEAFKTNYGDGTVTTASTLGYLGGNNIILEGNHTEILYKSKDYLSSILSKPITREFKDREVEKVYIILVDNCNKINIRTSISNEISSQYMNINDNRVQAINLSYNRYLVMVAGNNNLDIKLDISPTEVKKPKIFMAIIDKDGFIFEDNPLKYKF</sequence>
<proteinExistence type="predicted"/>
<name>A0ABT1S8U6_9FIRM</name>
<dbReference type="Pfam" id="PF02450">
    <property type="entry name" value="LCAT"/>
    <property type="match status" value="1"/>
</dbReference>
<dbReference type="SUPFAM" id="SSF53474">
    <property type="entry name" value="alpha/beta-Hydrolases"/>
    <property type="match status" value="1"/>
</dbReference>
<accession>A0ABT1S8U6</accession>
<comment type="caution">
    <text evidence="1">The sequence shown here is derived from an EMBL/GenBank/DDBJ whole genome shotgun (WGS) entry which is preliminary data.</text>
</comment>
<dbReference type="Proteomes" id="UP001524478">
    <property type="component" value="Unassembled WGS sequence"/>
</dbReference>